<dbReference type="EMBL" id="KI274870">
    <property type="protein sequence ID" value="ESA23315.1"/>
    <property type="molecule type" value="Genomic_DNA"/>
</dbReference>
<evidence type="ECO:0000313" key="1">
    <source>
        <dbReference type="EMBL" id="ESA23315.1"/>
    </source>
</evidence>
<protein>
    <submittedName>
        <fullName evidence="1">Uncharacterized protein</fullName>
    </submittedName>
</protein>
<dbReference type="AlphaFoldDB" id="U9USF2"/>
<dbReference type="HOGENOM" id="CLU_1042607_0_0_1"/>
<sequence>MLQRICGNFEVAENAHLIDKWQHDVTKVLSLVNKITRAKNLPDLQLLRIVNDLVAAKTIPLDSIKEIVQLGLSLDEQEVLSEEFINTVFDKLDKLEQNEKNIIPKRTFIMRCLALIPIKSDTLLSFYKKLFSNEPFPLMGAIIERIFIKEDVENEGIFFTILTDFEEAVRQSARLNLINKCLGDLDTNMATLCCDTIEQSFFMNEKLENFAAFFGPALEALYKQGRPPLQKIVSIAFLKEFVRRFWDSFLPKDKNNPLRFMSERFFN</sequence>
<accession>U9USF2</accession>
<organism evidence="1">
    <name type="scientific">Rhizophagus irregularis (strain DAOM 181602 / DAOM 197198 / MUCL 43194)</name>
    <name type="common">Arbuscular mycorrhizal fungus</name>
    <name type="synonym">Glomus intraradices</name>
    <dbReference type="NCBI Taxonomy" id="747089"/>
    <lineage>
        <taxon>Eukaryota</taxon>
        <taxon>Fungi</taxon>
        <taxon>Fungi incertae sedis</taxon>
        <taxon>Mucoromycota</taxon>
        <taxon>Glomeromycotina</taxon>
        <taxon>Glomeromycetes</taxon>
        <taxon>Glomerales</taxon>
        <taxon>Glomeraceae</taxon>
        <taxon>Rhizophagus</taxon>
    </lineage>
</organism>
<gene>
    <name evidence="1" type="ORF">GLOINDRAFT_15566</name>
</gene>
<proteinExistence type="predicted"/>
<name>U9USF2_RHIID</name>
<reference evidence="1" key="1">
    <citation type="submission" date="2013-07" db="EMBL/GenBank/DDBJ databases">
        <title>The genome of an arbuscular mycorrhizal fungus provides insights into the evolution of the oldest plant symbiosis.</title>
        <authorList>
            <consortium name="DOE Joint Genome Institute"/>
            <person name="Tisserant E."/>
            <person name="Malbreil M."/>
            <person name="Kuo A."/>
            <person name="Kohler A."/>
            <person name="Symeonidi A."/>
            <person name="Balestrini R."/>
            <person name="Charron P."/>
            <person name="Duensing N."/>
            <person name="Frei-dit-Frey N."/>
            <person name="Gianinazzi-Pearson V."/>
            <person name="Gilbert B."/>
            <person name="Handa Y."/>
            <person name="Hijri M."/>
            <person name="Kaul R."/>
            <person name="Kawaguchi M."/>
            <person name="Krajinski F."/>
            <person name="Lammers P."/>
            <person name="Lapierre D."/>
            <person name="Masclaux F.G."/>
            <person name="Murat C."/>
            <person name="Morin E."/>
            <person name="Ndikumana S."/>
            <person name="Pagni M."/>
            <person name="Petitpierre D."/>
            <person name="Requena N."/>
            <person name="Rosikiewicz P."/>
            <person name="Riley R."/>
            <person name="Saito K."/>
            <person name="San Clemente H."/>
            <person name="Shapiro H."/>
            <person name="van Tuinen D."/>
            <person name="Becard G."/>
            <person name="Bonfante P."/>
            <person name="Paszkowski U."/>
            <person name="Shachar-Hill Y."/>
            <person name="Young J.P."/>
            <person name="Sanders I.R."/>
            <person name="Henrissat B."/>
            <person name="Rensing S.A."/>
            <person name="Grigoriev I.V."/>
            <person name="Corradi N."/>
            <person name="Roux C."/>
            <person name="Martin F."/>
        </authorList>
    </citation>
    <scope>NUCLEOTIDE SEQUENCE</scope>
    <source>
        <strain evidence="1">DAOM 197198</strain>
    </source>
</reference>